<dbReference type="AlphaFoldDB" id="A0A9N9MP64"/>
<proteinExistence type="predicted"/>
<gene>
    <name evidence="1" type="ORF">CEUTPL_LOCUS9255</name>
</gene>
<dbReference type="Gene3D" id="3.60.10.10">
    <property type="entry name" value="Endonuclease/exonuclease/phosphatase"/>
    <property type="match status" value="1"/>
</dbReference>
<dbReference type="EMBL" id="OU892281">
    <property type="protein sequence ID" value="CAG9768731.1"/>
    <property type="molecule type" value="Genomic_DNA"/>
</dbReference>
<evidence type="ECO:0000313" key="1">
    <source>
        <dbReference type="EMBL" id="CAG9768731.1"/>
    </source>
</evidence>
<evidence type="ECO:0000313" key="2">
    <source>
        <dbReference type="Proteomes" id="UP001152799"/>
    </source>
</evidence>
<dbReference type="OrthoDB" id="6781220at2759"/>
<dbReference type="InterPro" id="IPR036691">
    <property type="entry name" value="Endo/exonu/phosph_ase_sf"/>
</dbReference>
<evidence type="ECO:0008006" key="3">
    <source>
        <dbReference type="Google" id="ProtNLM"/>
    </source>
</evidence>
<sequence>MLTKTNLSNTISNAELGLDNYIVFRKDPSRKKSMGGTLIAIHKSLPCYVVPTNPKLEQIFVCVGQRRAEYIIECLYIPPNSPNTTYLMVSESIDFIRNKYPSAELYIAGDFNLPRIEWNLIEDCSIALPRTDLYL</sequence>
<reference evidence="1" key="1">
    <citation type="submission" date="2022-01" db="EMBL/GenBank/DDBJ databases">
        <authorList>
            <person name="King R."/>
        </authorList>
    </citation>
    <scope>NUCLEOTIDE SEQUENCE</scope>
</reference>
<organism evidence="1 2">
    <name type="scientific">Ceutorhynchus assimilis</name>
    <name type="common">cabbage seed weevil</name>
    <dbReference type="NCBI Taxonomy" id="467358"/>
    <lineage>
        <taxon>Eukaryota</taxon>
        <taxon>Metazoa</taxon>
        <taxon>Ecdysozoa</taxon>
        <taxon>Arthropoda</taxon>
        <taxon>Hexapoda</taxon>
        <taxon>Insecta</taxon>
        <taxon>Pterygota</taxon>
        <taxon>Neoptera</taxon>
        <taxon>Endopterygota</taxon>
        <taxon>Coleoptera</taxon>
        <taxon>Polyphaga</taxon>
        <taxon>Cucujiformia</taxon>
        <taxon>Curculionidae</taxon>
        <taxon>Ceutorhynchinae</taxon>
        <taxon>Ceutorhynchus</taxon>
    </lineage>
</organism>
<keyword evidence="2" id="KW-1185">Reference proteome</keyword>
<name>A0A9N9MP64_9CUCU</name>
<dbReference type="SUPFAM" id="SSF56219">
    <property type="entry name" value="DNase I-like"/>
    <property type="match status" value="1"/>
</dbReference>
<dbReference type="Proteomes" id="UP001152799">
    <property type="component" value="Chromosome 5"/>
</dbReference>
<accession>A0A9N9MP64</accession>
<protein>
    <recommendedName>
        <fullName evidence="3">Endonuclease/exonuclease/phosphatase domain-containing protein</fullName>
    </recommendedName>
</protein>